<organism evidence="2 3">
    <name type="scientific">Marinobacter pelagius</name>
    <dbReference type="NCBI Taxonomy" id="379482"/>
    <lineage>
        <taxon>Bacteria</taxon>
        <taxon>Pseudomonadati</taxon>
        <taxon>Pseudomonadota</taxon>
        <taxon>Gammaproteobacteria</taxon>
        <taxon>Pseudomonadales</taxon>
        <taxon>Marinobacteraceae</taxon>
        <taxon>Marinobacter</taxon>
    </lineage>
</organism>
<protein>
    <submittedName>
        <fullName evidence="2">Cellulose biosynthesis protein BcsQ</fullName>
    </submittedName>
</protein>
<dbReference type="RefSeq" id="WP_092006465.1">
    <property type="nucleotide sequence ID" value="NZ_FOUR01000010.1"/>
</dbReference>
<sequence length="252" mass="28211">MRIIAFYSPKGGVGKTAAAVNIAYLASQDNCRTLLWDLDPQGASSFYLAGAETVKGRKLSKLLEGKAPIAKFIHDDVYPGLDFIPAHTSFRNFDIKLEQESGSNVLRDMLAPLSEETSLVILDCPPTLSRLTEQVLEVADRVYVPVVPTWLAVNSWNQLQQFVKDKKLGARKLRPFFSMVDRRKNLHKEIVEQGREVLPNGMGVAVPYASVVERMGEEGLPLERLAPHSPAAEVYRQIWAGIRQDLWKRRPG</sequence>
<keyword evidence="3" id="KW-1185">Reference proteome</keyword>
<dbReference type="PANTHER" id="PTHR13696">
    <property type="entry name" value="P-LOOP CONTAINING NUCLEOSIDE TRIPHOSPHATE HYDROLASE"/>
    <property type="match status" value="1"/>
</dbReference>
<dbReference type="AlphaFoldDB" id="A0A1I4ZZA1"/>
<feature type="domain" description="AAA" evidence="1">
    <location>
        <begin position="1"/>
        <end position="165"/>
    </location>
</feature>
<proteinExistence type="predicted"/>
<evidence type="ECO:0000313" key="3">
    <source>
        <dbReference type="Proteomes" id="UP000199339"/>
    </source>
</evidence>
<reference evidence="3" key="1">
    <citation type="submission" date="2016-10" db="EMBL/GenBank/DDBJ databases">
        <authorList>
            <person name="Varghese N."/>
            <person name="Submissions S."/>
        </authorList>
    </citation>
    <scope>NUCLEOTIDE SEQUENCE [LARGE SCALE GENOMIC DNA]</scope>
    <source>
        <strain evidence="3">CGMCC 1.6775</strain>
    </source>
</reference>
<name>A0A1I4ZZA1_9GAMM</name>
<dbReference type="Proteomes" id="UP000199339">
    <property type="component" value="Unassembled WGS sequence"/>
</dbReference>
<dbReference type="OrthoDB" id="9799330at2"/>
<dbReference type="InterPro" id="IPR050678">
    <property type="entry name" value="DNA_Partitioning_ATPase"/>
</dbReference>
<dbReference type="Gene3D" id="3.40.50.300">
    <property type="entry name" value="P-loop containing nucleotide triphosphate hydrolases"/>
    <property type="match status" value="1"/>
</dbReference>
<dbReference type="CDD" id="cd02042">
    <property type="entry name" value="ParAB_family"/>
    <property type="match status" value="1"/>
</dbReference>
<gene>
    <name evidence="2" type="ORF">SAMN04487961_3366</name>
</gene>
<evidence type="ECO:0000313" key="2">
    <source>
        <dbReference type="EMBL" id="SFN55470.1"/>
    </source>
</evidence>
<dbReference type="InterPro" id="IPR027417">
    <property type="entry name" value="P-loop_NTPase"/>
</dbReference>
<dbReference type="InterPro" id="IPR025669">
    <property type="entry name" value="AAA_dom"/>
</dbReference>
<dbReference type="PANTHER" id="PTHR13696:SF52">
    <property type="entry name" value="PARA FAMILY PROTEIN CT_582"/>
    <property type="match status" value="1"/>
</dbReference>
<dbReference type="EMBL" id="FOUR01000010">
    <property type="protein sequence ID" value="SFN55470.1"/>
    <property type="molecule type" value="Genomic_DNA"/>
</dbReference>
<accession>A0A1I4ZZA1</accession>
<dbReference type="SUPFAM" id="SSF52540">
    <property type="entry name" value="P-loop containing nucleoside triphosphate hydrolases"/>
    <property type="match status" value="1"/>
</dbReference>
<dbReference type="Pfam" id="PF13614">
    <property type="entry name" value="AAA_31"/>
    <property type="match status" value="1"/>
</dbReference>
<evidence type="ECO:0000259" key="1">
    <source>
        <dbReference type="Pfam" id="PF13614"/>
    </source>
</evidence>